<sequence length="1803" mass="190720">MATPFFIAEAPTVTILRSLASSAYGSYTLNLPDDIELEDVTDLDAPGNTLGYVASLQRGKRVGGLARSFIRADVTVTATDPSDLDVTPESDVHDVLDEARARVSSDFFLESDITKAGMGAWIPYVDFNVGDRANISVLDHVVNLPITRIESQVTDHSDTDFLVHVGGQLVSDEQARMAENMTLEKKFLQDRRELAGIEAAAKHAQKTAEDAKQIAEQSKEASDAALTATRIEYAVGDSEEFPPVSGWSVLTPQRPSGSFIWMRTRITYGSGQSEVTSPVLVTGNTGAPGADGTDGTAGKDGLGIQSTVVSYAVGPSGTVAPTSGWSDQVPPLTKGQYLWTRTVWTYTDNSTETGHSVSYIAQDGNDGDDGLPGKDGVGIASTVHLYAVSSSGTVAPTSGWVSTPPAAQPGQFMWTRTIWTYTDGTTETGHAIGKIGDTGQPGRDGIDGIDGQDGLPGRDGLGLKTTTVSYAVHTSGTVAPTSGWTSQVPTLVQGHYLWTRTTWTYTDNSTETGYSVTYLSKDGNDGEDGLPGKDGVGITDTAIVYAVSSSGTSTPTSGWVATPPAAQPGQWIWTRTTWTYSDGTTETGYSVGKVGDTGDKGDKGDPGDKGDDGLPGKDGVGLSLTALAYSLSTSGTSSPTTGWTTTVPTLVKGRYLWTRTTWTYTDNSTEVGFSVAYVGTDGSDGEDGLPGKDGVGIKSTTITYAKSASGTTPPTTGWGAQPPVTSPGDFVWTRTVWGYDDNTTETGYSVGKIGNTGAPGRDGLDGEDGLPGKDGVGLSSTLVEYALHTSGTIAPASGWSTTVPTLVKGRYLWTRTMWTYTDDSTETGHSVSYIPTDGSDGEDGLPGKDGVGITGTTITYAKSSSGTTTPTSGWASQPPVTSPGDYVWTRTVWSYSDGTTETGYSVGRIGLKGDKGDPGSAGKGISSTETAYASSASGTTTPTAGWTTSIPVVPKGHFLWTRTTLTFTDGATSVSYAVSRQGVDGENGTPGNPGADGRTSYFHTAYANSSDGVAGFSTTDPTGRTYVGTYSDFTEADSTDPSRYTWQLVKGADGAPGKGVDTVTITYASSSSGTQAPTTGWQTTMPPVPQGHFLWTRTLTRFTDGASTTVDMVARQGVDGEKGTPGVPGHDGRTPFLHVAYANSPDGTVDFSTTDPSGRAYLGTYSDYATLDIYFDVYADSYGTSTPLDSTDPARYSWALIKGTDGIDGTDGTDGISITAVDVYFRQVPKGSAAPAAPTTLVPTGWSTTEPPWAGDQDLWQTSRIRYSSGDFAYTPPSKVGAYDAANAAWAAATDADGELQKKVKAAQDAATAAEGAFEDVDDLINAPEGDFRQGVAAAFWAQDQVNDEQSEFNQAVSQTATNALATSRLAFPHVSITPADSAGRPYWSYGASSSTLTPDKSSIAGDLSTYSWSHTGAIPGSTVAEAYFDVTPGIDLKLNLMTYMSSGSISAVYVGFVDETGANAVEQWKDLSTSGGVWFESAEMSFPTVVEAWTPGVGIFRLKPGVKKARPVVRTLTAITVWGMHLAAWFPLAEDLQAETAARLDSLEELRGVRTEVTRLDERVAELESGEDFRHLGARRGRLVRDTGYVNISWPSDKRATFTWVAGENLDVTFRINYENNTVIEDSFNTVEDFLGQWSMSLGSDSGSTNIRSASATYRRKPGQVSRFSQTAPQQSIPKSTWFQPSGTSDTGVTGPMGWSAGSTPVRMIATLEVEWRWATAHADYGIAWFVNGVDANHLVQTNLGPRWFWEDGRRTQKLEFSGTLPPNAVLTPALWSSSGGSESDANQRLITFAKAEYFTIT</sequence>
<feature type="compositionally biased region" description="Basic and acidic residues" evidence="1">
    <location>
        <begin position="596"/>
        <end position="615"/>
    </location>
</feature>
<dbReference type="OrthoDB" id="4426812at2"/>
<feature type="region of interest" description="Disordered" evidence="1">
    <location>
        <begin position="862"/>
        <end position="881"/>
    </location>
</feature>
<feature type="compositionally biased region" description="Low complexity" evidence="1">
    <location>
        <begin position="863"/>
        <end position="873"/>
    </location>
</feature>
<dbReference type="STRING" id="931089.CDES_07510"/>
<dbReference type="RefSeq" id="WP_053544915.1">
    <property type="nucleotide sequence ID" value="NZ_CP009220.1"/>
</dbReference>
<gene>
    <name evidence="2" type="ORF">CDES_07510</name>
</gene>
<reference evidence="2 3" key="1">
    <citation type="submission" date="2014-08" db="EMBL/GenBank/DDBJ databases">
        <title>Complete genome sequence of Corynebacterium deserti GIMN1.010 (=DSM 45689), isolated from desert sand in western China.</title>
        <authorList>
            <person name="Ruckert C."/>
            <person name="Albersmeier A."/>
            <person name="Kalinowski J."/>
        </authorList>
    </citation>
    <scope>NUCLEOTIDE SEQUENCE [LARGE SCALE GENOMIC DNA]</scope>
    <source>
        <strain evidence="2 3">GIMN1.010</strain>
    </source>
</reference>
<evidence type="ECO:0000313" key="3">
    <source>
        <dbReference type="Proteomes" id="UP000068067"/>
    </source>
</evidence>
<dbReference type="PATRIC" id="fig|931089.4.peg.1518"/>
<accession>A0A0M5IR59</accession>
<dbReference type="Proteomes" id="UP000068067">
    <property type="component" value="Chromosome"/>
</dbReference>
<proteinExistence type="predicted"/>
<dbReference type="PANTHER" id="PTHR24637">
    <property type="entry name" value="COLLAGEN"/>
    <property type="match status" value="1"/>
</dbReference>
<feature type="compositionally biased region" description="Polar residues" evidence="1">
    <location>
        <begin position="706"/>
        <end position="715"/>
    </location>
</feature>
<evidence type="ECO:0000313" key="2">
    <source>
        <dbReference type="EMBL" id="ALC05911.1"/>
    </source>
</evidence>
<feature type="region of interest" description="Disordered" evidence="1">
    <location>
        <begin position="588"/>
        <end position="617"/>
    </location>
</feature>
<organism evidence="2 3">
    <name type="scientific">Corynebacterium deserti GIMN1.010</name>
    <dbReference type="NCBI Taxonomy" id="931089"/>
    <lineage>
        <taxon>Bacteria</taxon>
        <taxon>Bacillati</taxon>
        <taxon>Actinomycetota</taxon>
        <taxon>Actinomycetes</taxon>
        <taxon>Mycobacteriales</taxon>
        <taxon>Corynebacteriaceae</taxon>
        <taxon>Corynebacterium</taxon>
    </lineage>
</organism>
<protein>
    <submittedName>
        <fullName evidence="2">Uncharacterized protein</fullName>
    </submittedName>
</protein>
<dbReference type="KEGG" id="cdx:CDES_07510"/>
<name>A0A0M5IR59_9CORY</name>
<evidence type="ECO:0000256" key="1">
    <source>
        <dbReference type="SAM" id="MobiDB-lite"/>
    </source>
</evidence>
<feature type="region of interest" description="Disordered" evidence="1">
    <location>
        <begin position="1677"/>
        <end position="1699"/>
    </location>
</feature>
<feature type="compositionally biased region" description="Polar residues" evidence="1">
    <location>
        <begin position="1677"/>
        <end position="1693"/>
    </location>
</feature>
<keyword evidence="3" id="KW-1185">Reference proteome</keyword>
<feature type="region of interest" description="Disordered" evidence="1">
    <location>
        <begin position="706"/>
        <end position="725"/>
    </location>
</feature>
<dbReference type="EMBL" id="CP009220">
    <property type="protein sequence ID" value="ALC05911.1"/>
    <property type="molecule type" value="Genomic_DNA"/>
</dbReference>